<protein>
    <submittedName>
        <fullName evidence="2">Uncharacterized protein</fullName>
    </submittedName>
</protein>
<keyword evidence="1" id="KW-0175">Coiled coil</keyword>
<reference evidence="2 3" key="1">
    <citation type="journal article" date="2024" name="BMC Biol.">
        <title>Comparative genomics of Ascetosporea gives new insight into the evolutionary basis for animal parasitism in Rhizaria.</title>
        <authorList>
            <person name="Hiltunen Thoren M."/>
            <person name="Onut-Brannstrom I."/>
            <person name="Alfjorden A."/>
            <person name="Peckova H."/>
            <person name="Swords F."/>
            <person name="Hooper C."/>
            <person name="Holzer A.S."/>
            <person name="Bass D."/>
            <person name="Burki F."/>
        </authorList>
    </citation>
    <scope>NUCLEOTIDE SEQUENCE [LARGE SCALE GENOMIC DNA]</scope>
    <source>
        <strain evidence="2">20-A016</strain>
    </source>
</reference>
<accession>A0ABV2ARE0</accession>
<evidence type="ECO:0000313" key="3">
    <source>
        <dbReference type="Proteomes" id="UP001439008"/>
    </source>
</evidence>
<sequence length="139" mass="16809">MLIEIVNGWQSLRKLNEKIDHLENIVSGLESLQQKQEKYARQMKNLLQEQRQLGREQERKIKGMEEFVRNQTMCACDQRSLMKTQKQNKEKEKEILIPLQERDILKDTNTRRETRNFYKRVARETRSVSSQGMLFYYIQ</sequence>
<gene>
    <name evidence="2" type="ORF">MHBO_003551</name>
</gene>
<evidence type="ECO:0000256" key="1">
    <source>
        <dbReference type="SAM" id="Coils"/>
    </source>
</evidence>
<name>A0ABV2ARE0_9EUKA</name>
<feature type="coiled-coil region" evidence="1">
    <location>
        <begin position="12"/>
        <end position="60"/>
    </location>
</feature>
<keyword evidence="3" id="KW-1185">Reference proteome</keyword>
<dbReference type="Proteomes" id="UP001439008">
    <property type="component" value="Unassembled WGS sequence"/>
</dbReference>
<dbReference type="EMBL" id="JBDODL010002114">
    <property type="protein sequence ID" value="MES1922034.1"/>
    <property type="molecule type" value="Genomic_DNA"/>
</dbReference>
<organism evidence="2 3">
    <name type="scientific">Bonamia ostreae</name>
    <dbReference type="NCBI Taxonomy" id="126728"/>
    <lineage>
        <taxon>Eukaryota</taxon>
        <taxon>Sar</taxon>
        <taxon>Rhizaria</taxon>
        <taxon>Endomyxa</taxon>
        <taxon>Ascetosporea</taxon>
        <taxon>Haplosporida</taxon>
        <taxon>Bonamia</taxon>
    </lineage>
</organism>
<evidence type="ECO:0000313" key="2">
    <source>
        <dbReference type="EMBL" id="MES1922034.1"/>
    </source>
</evidence>
<proteinExistence type="predicted"/>
<comment type="caution">
    <text evidence="2">The sequence shown here is derived from an EMBL/GenBank/DDBJ whole genome shotgun (WGS) entry which is preliminary data.</text>
</comment>